<comment type="caution">
    <text evidence="1">The sequence shown here is derived from an EMBL/GenBank/DDBJ whole genome shotgun (WGS) entry which is preliminary data.</text>
</comment>
<reference evidence="2 3" key="1">
    <citation type="submission" date="2016-10" db="EMBL/GenBank/DDBJ databases">
        <authorList>
            <person name="Varghese N."/>
            <person name="Submissions S."/>
        </authorList>
    </citation>
    <scope>NUCLEOTIDE SEQUENCE [LARGE SCALE GENOMIC DNA]</scope>
    <source>
        <strain evidence="2 3">DSM 2260</strain>
    </source>
</reference>
<sequence>MADETVIGAVPEGQDVDTLENARSLILGAAEGRFALVEHKGVVYRVRELTMAETQACKQAARDVVRTADGKPAKHPQTGQPLTEMNDAKLNALLIVASTTHAKTGKPVFAKADVPLLMKLPSGKGSIVERLISASVDLLRGDEAAVAEALEEELGNSEATDSSSSS</sequence>
<organism evidence="1 4">
    <name type="scientific">Myxococcus virescens</name>
    <dbReference type="NCBI Taxonomy" id="83456"/>
    <lineage>
        <taxon>Bacteria</taxon>
        <taxon>Pseudomonadati</taxon>
        <taxon>Myxococcota</taxon>
        <taxon>Myxococcia</taxon>
        <taxon>Myxococcales</taxon>
        <taxon>Cystobacterineae</taxon>
        <taxon>Myxococcaceae</taxon>
        <taxon>Myxococcus</taxon>
    </lineage>
</organism>
<dbReference type="AlphaFoldDB" id="A0A511HNQ1"/>
<keyword evidence="3" id="KW-1185">Reference proteome</keyword>
<dbReference type="Proteomes" id="UP000198717">
    <property type="component" value="Unassembled WGS sequence"/>
</dbReference>
<evidence type="ECO:0000313" key="1">
    <source>
        <dbReference type="EMBL" id="GEL75211.1"/>
    </source>
</evidence>
<dbReference type="Proteomes" id="UP000321224">
    <property type="component" value="Unassembled WGS sequence"/>
</dbReference>
<proteinExistence type="predicted"/>
<dbReference type="EMBL" id="FNAJ01000002">
    <property type="protein sequence ID" value="SDD65335.1"/>
    <property type="molecule type" value="Genomic_DNA"/>
</dbReference>
<evidence type="ECO:0000313" key="4">
    <source>
        <dbReference type="Proteomes" id="UP000321224"/>
    </source>
</evidence>
<name>A0A511HNQ1_9BACT</name>
<reference evidence="1 4" key="2">
    <citation type="submission" date="2019-07" db="EMBL/GenBank/DDBJ databases">
        <title>Whole genome shotgun sequence of Myxococcus virescens NBRC 100334.</title>
        <authorList>
            <person name="Hosoyama A."/>
            <person name="Uohara A."/>
            <person name="Ohji S."/>
            <person name="Ichikawa N."/>
        </authorList>
    </citation>
    <scope>NUCLEOTIDE SEQUENCE [LARGE SCALE GENOMIC DNA]</scope>
    <source>
        <strain evidence="1 4">NBRC 100334</strain>
    </source>
</reference>
<gene>
    <name evidence="1" type="ORF">MVI01_69950</name>
    <name evidence="2" type="ORF">SAMN04488504_102136</name>
</gene>
<dbReference type="RefSeq" id="WP_090487447.1">
    <property type="nucleotide sequence ID" value="NZ_BJVY01000063.1"/>
</dbReference>
<protein>
    <submittedName>
        <fullName evidence="1">Uncharacterized protein</fullName>
    </submittedName>
</protein>
<dbReference type="EMBL" id="BJVY01000063">
    <property type="protein sequence ID" value="GEL75211.1"/>
    <property type="molecule type" value="Genomic_DNA"/>
</dbReference>
<accession>A0A511HNQ1</accession>
<evidence type="ECO:0000313" key="3">
    <source>
        <dbReference type="Proteomes" id="UP000198717"/>
    </source>
</evidence>
<evidence type="ECO:0000313" key="2">
    <source>
        <dbReference type="EMBL" id="SDD65335.1"/>
    </source>
</evidence>